<dbReference type="InterPro" id="IPR007815">
    <property type="entry name" value="Emycin_Estase"/>
</dbReference>
<dbReference type="GO" id="GO:0046677">
    <property type="term" value="P:response to antibiotic"/>
    <property type="evidence" value="ECO:0007669"/>
    <property type="project" value="InterPro"/>
</dbReference>
<dbReference type="KEGG" id="led:BBK82_28275"/>
<protein>
    <recommendedName>
        <fullName evidence="3">Erythromycin esterase</fullName>
    </recommendedName>
</protein>
<keyword evidence="2" id="KW-1185">Reference proteome</keyword>
<evidence type="ECO:0000313" key="2">
    <source>
        <dbReference type="Proteomes" id="UP000093053"/>
    </source>
</evidence>
<dbReference type="STRING" id="1586287.BBK82_28275"/>
<accession>A0A1B2HNS8</accession>
<proteinExistence type="predicted"/>
<dbReference type="AlphaFoldDB" id="A0A1B2HNS8"/>
<dbReference type="CDD" id="cd14728">
    <property type="entry name" value="Ere-like"/>
    <property type="match status" value="1"/>
</dbReference>
<gene>
    <name evidence="1" type="ORF">BBK82_28275</name>
</gene>
<dbReference type="Pfam" id="PF05139">
    <property type="entry name" value="Erythro_esteras"/>
    <property type="match status" value="1"/>
</dbReference>
<dbReference type="Gene3D" id="1.20.1440.30">
    <property type="entry name" value="Biosynthetic Protein domain"/>
    <property type="match status" value="1"/>
</dbReference>
<name>A0A1B2HNS8_9PSEU</name>
<evidence type="ECO:0000313" key="1">
    <source>
        <dbReference type="EMBL" id="ANZ39370.1"/>
    </source>
</evidence>
<reference evidence="1 2" key="1">
    <citation type="submission" date="2016-07" db="EMBL/GenBank/DDBJ databases">
        <title>Complete genome sequence of the Lentzea guizhouensis DHS C013.</title>
        <authorList>
            <person name="Cao C."/>
        </authorList>
    </citation>
    <scope>NUCLEOTIDE SEQUENCE [LARGE SCALE GENOMIC DNA]</scope>
    <source>
        <strain evidence="1 2">DHS C013</strain>
    </source>
</reference>
<dbReference type="Gene3D" id="3.40.1660.10">
    <property type="entry name" value="EreA-like (biosynthetic domain)"/>
    <property type="match status" value="1"/>
</dbReference>
<dbReference type="SUPFAM" id="SSF159501">
    <property type="entry name" value="EreA/ChaN-like"/>
    <property type="match status" value="1"/>
</dbReference>
<evidence type="ECO:0008006" key="3">
    <source>
        <dbReference type="Google" id="ProtNLM"/>
    </source>
</evidence>
<dbReference type="OrthoDB" id="9810066at2"/>
<dbReference type="Gene3D" id="3.30.1870.10">
    <property type="entry name" value="EreA-like, domain 2"/>
    <property type="match status" value="1"/>
</dbReference>
<dbReference type="EMBL" id="CP016793">
    <property type="protein sequence ID" value="ANZ39370.1"/>
    <property type="molecule type" value="Genomic_DNA"/>
</dbReference>
<organism evidence="1 2">
    <name type="scientific">Lentzea guizhouensis</name>
    <dbReference type="NCBI Taxonomy" id="1586287"/>
    <lineage>
        <taxon>Bacteria</taxon>
        <taxon>Bacillati</taxon>
        <taxon>Actinomycetota</taxon>
        <taxon>Actinomycetes</taxon>
        <taxon>Pseudonocardiales</taxon>
        <taxon>Pseudonocardiaceae</taxon>
        <taxon>Lentzea</taxon>
    </lineage>
</organism>
<dbReference type="PANTHER" id="PTHR31299">
    <property type="entry name" value="ESTERASE, PUTATIVE (AFU_ORTHOLOGUE AFUA_1G05850)-RELATED"/>
    <property type="match status" value="1"/>
</dbReference>
<dbReference type="Proteomes" id="UP000093053">
    <property type="component" value="Chromosome"/>
</dbReference>
<dbReference type="InterPro" id="IPR052036">
    <property type="entry name" value="Hydrolase/PRTase-associated"/>
</dbReference>
<dbReference type="PANTHER" id="PTHR31299:SF0">
    <property type="entry name" value="ESTERASE, PUTATIVE (AFU_ORTHOLOGUE AFUA_1G05850)-RELATED"/>
    <property type="match status" value="1"/>
</dbReference>
<sequence length="394" mass="42630">MGNNRRGRLVRTTPLDDLSWLDEAIGDARVVALGESAHYNRETYLLRHRVFQHLVERHGFTAYAMETGFTEARTVLTDDVSHALANGLTSFTGIWTEMRAHLEWQRTTDARFYGIDLGGANASLVPGLAALPGVPDDLRETAAFGAESAYSAPAAFGRYAALPQATRDALTAGIAELRARLAADPADPAVVRSAHLVAALDLVIRAMARGDQREAMTVRDAAMADTVSWILEREERVLLVAHNGHLQRWPGVMPGMEAMVPLGLHLADRLGDDYLVIGATNGTGQTLHHGPEFFAGRFFADLPAPEPGSLDAFMGQHGDEPFAVDLRRLSSADAADVRAASRQRFGPFYAELDATVAYDLVVHLPHVSAATFDTGALDASPEEVRNVLRAIAYG</sequence>